<dbReference type="Proteomes" id="UP000035054">
    <property type="component" value="Unassembled WGS sequence"/>
</dbReference>
<sequence>MEDGAKTRPRPDSRVLLCGYYGEHNLGDDALLATLLATLPSSCRVVVTARDQHQVQAQFGVSTCPRGHPIRLLLALVRTQVLVLGGGSLLQDSTSRRSLLYYVALILAARLLGRPVLLWGQGLGPLNARASRLLARLSLQLAQDITWRDHQSAAMAAAWGIHAPVGRDPVWSLPLPRAADSKAHSVDGPAAGAVCLCWRPTPMLNAAGWRQLENQVIEDARQHQSPVCLVPFHVHQDATLLKACAARLQAAGLVCHFWRPRTPWQFMNGLAPVGLVVAMRLHGVILAAMADRPLLALSYDPKVNAAATAMAIPSINLADPKGLVALPGAWAQARQWRLSPAQLARHRQHNRCHQEMLARFLG</sequence>
<gene>
    <name evidence="2" type="ORF">TH68_08085</name>
</gene>
<organism evidence="2 3">
    <name type="scientific">Candidatus Synechococcus spongiarum 142</name>
    <dbReference type="NCBI Taxonomy" id="1608213"/>
    <lineage>
        <taxon>Bacteria</taxon>
        <taxon>Bacillati</taxon>
        <taxon>Cyanobacteriota</taxon>
        <taxon>Cyanophyceae</taxon>
        <taxon>Synechococcales</taxon>
        <taxon>Synechococcaceae</taxon>
        <taxon>Synechococcus</taxon>
    </lineage>
</organism>
<dbReference type="Pfam" id="PF04230">
    <property type="entry name" value="PS_pyruv_trans"/>
    <property type="match status" value="1"/>
</dbReference>
<dbReference type="AlphaFoldDB" id="A0A6N3WYZ8"/>
<accession>A0A6N3WYZ8</accession>
<reference evidence="2 3" key="1">
    <citation type="submission" date="2015-01" db="EMBL/GenBank/DDBJ databases">
        <title>Lifestyle Evolution in Cyanobacterial Symbionts of Sponges.</title>
        <authorList>
            <person name="Burgsdorf I."/>
            <person name="Slaby B.M."/>
            <person name="Handley K.M."/>
            <person name="Haber M."/>
            <person name="Blom J."/>
            <person name="Marshall C.W."/>
            <person name="Gilbert J.A."/>
            <person name="Hentschel U."/>
            <person name="Steindler L."/>
        </authorList>
    </citation>
    <scope>NUCLEOTIDE SEQUENCE [LARGE SCALE GENOMIC DNA]</scope>
    <source>
        <strain evidence="2">142</strain>
    </source>
</reference>
<evidence type="ECO:0000259" key="1">
    <source>
        <dbReference type="Pfam" id="PF04230"/>
    </source>
</evidence>
<name>A0A6N3WYZ8_9SYNE</name>
<feature type="domain" description="Polysaccharide pyruvyl transferase" evidence="1">
    <location>
        <begin position="25"/>
        <end position="301"/>
    </location>
</feature>
<dbReference type="InterPro" id="IPR007345">
    <property type="entry name" value="Polysacch_pyruvyl_Trfase"/>
</dbReference>
<evidence type="ECO:0000313" key="3">
    <source>
        <dbReference type="Proteomes" id="UP000035054"/>
    </source>
</evidence>
<comment type="caution">
    <text evidence="2">The sequence shown here is derived from an EMBL/GenBank/DDBJ whole genome shotgun (WGS) entry which is preliminary data.</text>
</comment>
<dbReference type="NCBIfam" id="TIGR03609">
    <property type="entry name" value="S_layer_CsaB"/>
    <property type="match status" value="1"/>
</dbReference>
<dbReference type="PANTHER" id="PTHR36836">
    <property type="entry name" value="COLANIC ACID BIOSYNTHESIS PROTEIN WCAK"/>
    <property type="match status" value="1"/>
</dbReference>
<dbReference type="InterPro" id="IPR019896">
    <property type="entry name" value="Polysacch_pyruvyl_Trfase_CsaB"/>
</dbReference>
<dbReference type="EMBL" id="JXUO01000264">
    <property type="protein sequence ID" value="KKZ11895.1"/>
    <property type="molecule type" value="Genomic_DNA"/>
</dbReference>
<protein>
    <recommendedName>
        <fullName evidence="1">Polysaccharide pyruvyl transferase domain-containing protein</fullName>
    </recommendedName>
</protein>
<evidence type="ECO:0000313" key="2">
    <source>
        <dbReference type="EMBL" id="KKZ11895.1"/>
    </source>
</evidence>
<dbReference type="PANTHER" id="PTHR36836:SF1">
    <property type="entry name" value="COLANIC ACID BIOSYNTHESIS PROTEIN WCAK"/>
    <property type="match status" value="1"/>
</dbReference>
<proteinExistence type="predicted"/>